<protein>
    <submittedName>
        <fullName evidence="2">Multiprotein-bridging factor 1 family protein</fullName>
    </submittedName>
</protein>
<dbReference type="InterPro" id="IPR001387">
    <property type="entry name" value="Cro/C1-type_HTH"/>
</dbReference>
<accession>A0ABV8VST4</accession>
<name>A0ABV8VST4_9BACI</name>
<dbReference type="Gene3D" id="1.10.260.40">
    <property type="entry name" value="lambda repressor-like DNA-binding domains"/>
    <property type="match status" value="1"/>
</dbReference>
<dbReference type="Proteomes" id="UP001595880">
    <property type="component" value="Unassembled WGS sequence"/>
</dbReference>
<comment type="caution">
    <text evidence="2">The sequence shown here is derived from an EMBL/GenBank/DDBJ whole genome shotgun (WGS) entry which is preliminary data.</text>
</comment>
<dbReference type="PROSITE" id="PS50943">
    <property type="entry name" value="HTH_CROC1"/>
    <property type="match status" value="1"/>
</dbReference>
<dbReference type="SUPFAM" id="SSF47413">
    <property type="entry name" value="lambda repressor-like DNA-binding domains"/>
    <property type="match status" value="1"/>
</dbReference>
<organism evidence="2 3">
    <name type="scientific">Gracilibacillus marinus</name>
    <dbReference type="NCBI Taxonomy" id="630535"/>
    <lineage>
        <taxon>Bacteria</taxon>
        <taxon>Bacillati</taxon>
        <taxon>Bacillota</taxon>
        <taxon>Bacilli</taxon>
        <taxon>Bacillales</taxon>
        <taxon>Bacillaceae</taxon>
        <taxon>Gracilibacillus</taxon>
    </lineage>
</organism>
<evidence type="ECO:0000313" key="3">
    <source>
        <dbReference type="Proteomes" id="UP001595880"/>
    </source>
</evidence>
<sequence>MNPNEQAKFLEHVGEYFRQQRMDKGYTQNDIAYLVNKSIRWVQKFEKGQIDITLSLFIQVSHFLDVPQSTVMEYFQHFAYEEYTARTKVLKN</sequence>
<dbReference type="InterPro" id="IPR010982">
    <property type="entry name" value="Lambda_DNA-bd_dom_sf"/>
</dbReference>
<dbReference type="EMBL" id="JBHSDV010000001">
    <property type="protein sequence ID" value="MFC4386600.1"/>
    <property type="molecule type" value="Genomic_DNA"/>
</dbReference>
<reference evidence="3" key="1">
    <citation type="journal article" date="2019" name="Int. J. Syst. Evol. Microbiol.">
        <title>The Global Catalogue of Microorganisms (GCM) 10K type strain sequencing project: providing services to taxonomists for standard genome sequencing and annotation.</title>
        <authorList>
            <consortium name="The Broad Institute Genomics Platform"/>
            <consortium name="The Broad Institute Genome Sequencing Center for Infectious Disease"/>
            <person name="Wu L."/>
            <person name="Ma J."/>
        </authorList>
    </citation>
    <scope>NUCLEOTIDE SEQUENCE [LARGE SCALE GENOMIC DNA]</scope>
    <source>
        <strain evidence="3">KACC 14058</strain>
    </source>
</reference>
<evidence type="ECO:0000313" key="2">
    <source>
        <dbReference type="EMBL" id="MFC4386600.1"/>
    </source>
</evidence>
<gene>
    <name evidence="2" type="ORF">ACFOZ1_02140</name>
</gene>
<dbReference type="CDD" id="cd00093">
    <property type="entry name" value="HTH_XRE"/>
    <property type="match status" value="1"/>
</dbReference>
<feature type="domain" description="HTH cro/C1-type" evidence="1">
    <location>
        <begin position="17"/>
        <end position="71"/>
    </location>
</feature>
<dbReference type="RefSeq" id="WP_390195327.1">
    <property type="nucleotide sequence ID" value="NZ_JBHSDV010000001.1"/>
</dbReference>
<proteinExistence type="predicted"/>
<keyword evidence="3" id="KW-1185">Reference proteome</keyword>
<dbReference type="SMART" id="SM00530">
    <property type="entry name" value="HTH_XRE"/>
    <property type="match status" value="1"/>
</dbReference>
<dbReference type="Pfam" id="PF01381">
    <property type="entry name" value="HTH_3"/>
    <property type="match status" value="1"/>
</dbReference>
<evidence type="ECO:0000259" key="1">
    <source>
        <dbReference type="PROSITE" id="PS50943"/>
    </source>
</evidence>